<dbReference type="STRING" id="1249933.SAMN04489797_1168"/>
<dbReference type="CDD" id="cd04647">
    <property type="entry name" value="LbH_MAT_like"/>
    <property type="match status" value="1"/>
</dbReference>
<dbReference type="EMBL" id="LT629774">
    <property type="protein sequence ID" value="SDS23893.1"/>
    <property type="molecule type" value="Genomic_DNA"/>
</dbReference>
<keyword evidence="2 3" id="KW-0808">Transferase</keyword>
<evidence type="ECO:0000256" key="2">
    <source>
        <dbReference type="ARBA" id="ARBA00022679"/>
    </source>
</evidence>
<dbReference type="AlphaFoldDB" id="A0A1H1QKN3"/>
<reference evidence="3 4" key="1">
    <citation type="submission" date="2016-10" db="EMBL/GenBank/DDBJ databases">
        <authorList>
            <person name="Varghese N."/>
            <person name="Submissions S."/>
        </authorList>
    </citation>
    <scope>NUCLEOTIDE SEQUENCE [LARGE SCALE GENOMIC DNA]</scope>
    <source>
        <strain evidence="3 4">RHA_55</strain>
    </source>
</reference>
<evidence type="ECO:0000313" key="3">
    <source>
        <dbReference type="EMBL" id="SDS23893.1"/>
    </source>
</evidence>
<evidence type="ECO:0000256" key="1">
    <source>
        <dbReference type="ARBA" id="ARBA00007274"/>
    </source>
</evidence>
<organism evidence="3 4">
    <name type="scientific">Winogradskyella sediminis</name>
    <dbReference type="NCBI Taxonomy" id="1382466"/>
    <lineage>
        <taxon>Bacteria</taxon>
        <taxon>Pseudomonadati</taxon>
        <taxon>Bacteroidota</taxon>
        <taxon>Flavobacteriia</taxon>
        <taxon>Flavobacteriales</taxon>
        <taxon>Flavobacteriaceae</taxon>
        <taxon>Winogradskyella</taxon>
    </lineage>
</organism>
<dbReference type="InterPro" id="IPR001451">
    <property type="entry name" value="Hexapep"/>
</dbReference>
<dbReference type="GO" id="GO:0005829">
    <property type="term" value="C:cytosol"/>
    <property type="evidence" value="ECO:0007669"/>
    <property type="project" value="TreeGrafter"/>
</dbReference>
<dbReference type="Gene3D" id="2.160.10.10">
    <property type="entry name" value="Hexapeptide repeat proteins"/>
    <property type="match status" value="1"/>
</dbReference>
<dbReference type="SUPFAM" id="SSF51161">
    <property type="entry name" value="Trimeric LpxA-like enzymes"/>
    <property type="match status" value="1"/>
</dbReference>
<accession>A0A1H1QKN3</accession>
<proteinExistence type="inferred from homology"/>
<sequence>MSFVTAIKSNPTLKRLAHWSILIPNQARPRLWIKWFVNPFVHHRGKKSCIRRRTRLDVVPWSKFSLGDASTIEDFSAVNNGVGDVIIGNRTRIGLSNTIIGPVTIGDDVRLAQNVVLSGLNHNYEGIESPIHEQGVSTKPIVIESESWIGANVVIVPGVTIGKHSIVAAGSVVTKSMPPYSVIVGNPAKVLKQYNPETQLWEKTI</sequence>
<dbReference type="InterPro" id="IPR051159">
    <property type="entry name" value="Hexapeptide_acetyltransf"/>
</dbReference>
<dbReference type="Proteomes" id="UP000198963">
    <property type="component" value="Chromosome I"/>
</dbReference>
<comment type="similarity">
    <text evidence="1">Belongs to the transferase hexapeptide repeat family.</text>
</comment>
<dbReference type="Pfam" id="PF14602">
    <property type="entry name" value="Hexapep_2"/>
    <property type="match status" value="1"/>
</dbReference>
<dbReference type="Pfam" id="PF00132">
    <property type="entry name" value="Hexapep"/>
    <property type="match status" value="1"/>
</dbReference>
<dbReference type="GO" id="GO:0008374">
    <property type="term" value="F:O-acyltransferase activity"/>
    <property type="evidence" value="ECO:0007669"/>
    <property type="project" value="TreeGrafter"/>
</dbReference>
<evidence type="ECO:0000313" key="4">
    <source>
        <dbReference type="Proteomes" id="UP000198963"/>
    </source>
</evidence>
<keyword evidence="4" id="KW-1185">Reference proteome</keyword>
<dbReference type="InterPro" id="IPR011004">
    <property type="entry name" value="Trimer_LpxA-like_sf"/>
</dbReference>
<gene>
    <name evidence="3" type="ORF">SAMN04489797_1168</name>
</gene>
<dbReference type="PANTHER" id="PTHR23416">
    <property type="entry name" value="SIALIC ACID SYNTHASE-RELATED"/>
    <property type="match status" value="1"/>
</dbReference>
<dbReference type="RefSeq" id="WP_092445159.1">
    <property type="nucleotide sequence ID" value="NZ_LT629774.1"/>
</dbReference>
<protein>
    <submittedName>
        <fullName evidence="3">Acetyltransferase (Isoleucine patch superfamily)</fullName>
    </submittedName>
</protein>
<dbReference type="PANTHER" id="PTHR23416:SF23">
    <property type="entry name" value="ACETYLTRANSFERASE C18B11.09C-RELATED"/>
    <property type="match status" value="1"/>
</dbReference>
<name>A0A1H1QKN3_9FLAO</name>